<keyword evidence="2" id="KW-1185">Reference proteome</keyword>
<reference evidence="1 2" key="1">
    <citation type="submission" date="2021-06" db="EMBL/GenBank/DDBJ databases">
        <title>Caerostris extrusa draft genome.</title>
        <authorList>
            <person name="Kono N."/>
            <person name="Arakawa K."/>
        </authorList>
    </citation>
    <scope>NUCLEOTIDE SEQUENCE [LARGE SCALE GENOMIC DNA]</scope>
</reference>
<gene>
    <name evidence="1" type="ORF">CEXT_643971</name>
</gene>
<name>A0AAV4Y4R2_CAEEX</name>
<proteinExistence type="predicted"/>
<dbReference type="AlphaFoldDB" id="A0AAV4Y4R2"/>
<protein>
    <submittedName>
        <fullName evidence="1">Uncharacterized protein</fullName>
    </submittedName>
</protein>
<dbReference type="Proteomes" id="UP001054945">
    <property type="component" value="Unassembled WGS sequence"/>
</dbReference>
<accession>A0AAV4Y4R2</accession>
<organism evidence="1 2">
    <name type="scientific">Caerostris extrusa</name>
    <name type="common">Bark spider</name>
    <name type="synonym">Caerostris bankana</name>
    <dbReference type="NCBI Taxonomy" id="172846"/>
    <lineage>
        <taxon>Eukaryota</taxon>
        <taxon>Metazoa</taxon>
        <taxon>Ecdysozoa</taxon>
        <taxon>Arthropoda</taxon>
        <taxon>Chelicerata</taxon>
        <taxon>Arachnida</taxon>
        <taxon>Araneae</taxon>
        <taxon>Araneomorphae</taxon>
        <taxon>Entelegynae</taxon>
        <taxon>Araneoidea</taxon>
        <taxon>Araneidae</taxon>
        <taxon>Caerostris</taxon>
    </lineage>
</organism>
<dbReference type="EMBL" id="BPLR01018812">
    <property type="protein sequence ID" value="GIZ02446.1"/>
    <property type="molecule type" value="Genomic_DNA"/>
</dbReference>
<evidence type="ECO:0000313" key="2">
    <source>
        <dbReference type="Proteomes" id="UP001054945"/>
    </source>
</evidence>
<sequence length="98" mass="11462">MYDDITLIVRTLTSRFCRLLNWIKARYCRNLGPKDFTRTWDVSQIFHIQIKSMLTYMQIITNHVFLGELRTVTISAGNYKARCIDESADLCLLLKTAN</sequence>
<evidence type="ECO:0000313" key="1">
    <source>
        <dbReference type="EMBL" id="GIZ02446.1"/>
    </source>
</evidence>
<comment type="caution">
    <text evidence="1">The sequence shown here is derived from an EMBL/GenBank/DDBJ whole genome shotgun (WGS) entry which is preliminary data.</text>
</comment>